<dbReference type="InterPro" id="IPR002347">
    <property type="entry name" value="SDR_fam"/>
</dbReference>
<evidence type="ECO:0000313" key="3">
    <source>
        <dbReference type="EMBL" id="BAT60687.1"/>
    </source>
</evidence>
<protein>
    <submittedName>
        <fullName evidence="3">2-(R)-hydroxypropyl-CoM dehydrogenase</fullName>
        <ecNumber evidence="3">1.1.1.268</ecNumber>
    </submittedName>
</protein>
<gene>
    <name evidence="3" type="primary">xecD</name>
    <name evidence="3" type="ORF">GJW-30_1_03236</name>
</gene>
<sequence>MRLKDKIAVIIGAGQGPGTGMGNGRATAIRFAQEGATVLCADRDLKSAEETVAWVAKEAKGAGKAAALEADVMTEASMQAMVKHAADTYGRIDVLHYNVGVSLGGGDASPTEITVEAFDRVVAINLRGMVLAAKHALPVMRKQQSGVILGISSVAAWEVYPYVTYKATKAAMVAYIQQLAIHNAEHGVRANVILPGLMDTPMAVDTRARHAGKTRDEIAAARDAKVPLRRKMGTAWDVANAALFLASDEANFITGVSLPVDGGALVNVG</sequence>
<dbReference type="PANTHER" id="PTHR24321">
    <property type="entry name" value="DEHYDROGENASES, SHORT CHAIN"/>
    <property type="match status" value="1"/>
</dbReference>
<dbReference type="InterPro" id="IPR036291">
    <property type="entry name" value="NAD(P)-bd_dom_sf"/>
</dbReference>
<name>A0A0S3PXM5_9BRAD</name>
<dbReference type="EMBL" id="AP014946">
    <property type="protein sequence ID" value="BAT60687.1"/>
    <property type="molecule type" value="Genomic_DNA"/>
</dbReference>
<dbReference type="OrthoDB" id="9797020at2"/>
<accession>A0A0S3PXM5</accession>
<evidence type="ECO:0000313" key="4">
    <source>
        <dbReference type="Proteomes" id="UP000236884"/>
    </source>
</evidence>
<dbReference type="EC" id="1.1.1.268" evidence="3"/>
<dbReference type="AlphaFoldDB" id="A0A0S3PXM5"/>
<dbReference type="PANTHER" id="PTHR24321:SF15">
    <property type="entry name" value="OXIDOREDUCTASE UCPA"/>
    <property type="match status" value="1"/>
</dbReference>
<evidence type="ECO:0000256" key="1">
    <source>
        <dbReference type="ARBA" id="ARBA00006484"/>
    </source>
</evidence>
<reference evidence="3 4" key="1">
    <citation type="submission" date="2015-08" db="EMBL/GenBank/DDBJ databases">
        <title>Investigation of the bacterial diversity of lava forest soil.</title>
        <authorList>
            <person name="Lee J.S."/>
        </authorList>
    </citation>
    <scope>NUCLEOTIDE SEQUENCE [LARGE SCALE GENOMIC DNA]</scope>
    <source>
        <strain evidence="3 4">GJW-30</strain>
    </source>
</reference>
<keyword evidence="4" id="KW-1185">Reference proteome</keyword>
<organism evidence="3 4">
    <name type="scientific">Variibacter gotjawalensis</name>
    <dbReference type="NCBI Taxonomy" id="1333996"/>
    <lineage>
        <taxon>Bacteria</taxon>
        <taxon>Pseudomonadati</taxon>
        <taxon>Pseudomonadota</taxon>
        <taxon>Alphaproteobacteria</taxon>
        <taxon>Hyphomicrobiales</taxon>
        <taxon>Nitrobacteraceae</taxon>
        <taxon>Variibacter</taxon>
    </lineage>
</organism>
<dbReference type="KEGG" id="vgo:GJW-30_1_03236"/>
<dbReference type="PRINTS" id="PR00080">
    <property type="entry name" value="SDRFAMILY"/>
</dbReference>
<dbReference type="PRINTS" id="PR00081">
    <property type="entry name" value="GDHRDH"/>
</dbReference>
<dbReference type="FunFam" id="3.40.50.720:FF:000084">
    <property type="entry name" value="Short-chain dehydrogenase reductase"/>
    <property type="match status" value="1"/>
</dbReference>
<dbReference type="GO" id="GO:0050574">
    <property type="term" value="F:2-(R)-hydroxypropyl-CoM dehydrogenase activity"/>
    <property type="evidence" value="ECO:0007669"/>
    <property type="project" value="UniProtKB-EC"/>
</dbReference>
<dbReference type="Gene3D" id="3.40.50.720">
    <property type="entry name" value="NAD(P)-binding Rossmann-like Domain"/>
    <property type="match status" value="1"/>
</dbReference>
<dbReference type="Proteomes" id="UP000236884">
    <property type="component" value="Chromosome"/>
</dbReference>
<dbReference type="SUPFAM" id="SSF51735">
    <property type="entry name" value="NAD(P)-binding Rossmann-fold domains"/>
    <property type="match status" value="1"/>
</dbReference>
<dbReference type="CDD" id="cd05233">
    <property type="entry name" value="SDR_c"/>
    <property type="match status" value="1"/>
</dbReference>
<proteinExistence type="inferred from homology"/>
<keyword evidence="2 3" id="KW-0560">Oxidoreductase</keyword>
<comment type="similarity">
    <text evidence="1">Belongs to the short-chain dehydrogenases/reductases (SDR) family.</text>
</comment>
<dbReference type="Pfam" id="PF13561">
    <property type="entry name" value="adh_short_C2"/>
    <property type="match status" value="1"/>
</dbReference>
<dbReference type="RefSeq" id="WP_096357130.1">
    <property type="nucleotide sequence ID" value="NZ_AP014946.1"/>
</dbReference>
<evidence type="ECO:0000256" key="2">
    <source>
        <dbReference type="ARBA" id="ARBA00023002"/>
    </source>
</evidence>